<dbReference type="Gene3D" id="3.30.420.280">
    <property type="match status" value="1"/>
</dbReference>
<evidence type="ECO:0008006" key="2">
    <source>
        <dbReference type="Google" id="ProtNLM"/>
    </source>
</evidence>
<protein>
    <recommendedName>
        <fullName evidence="2">Phage terminase large subunit N-terminal domain-containing protein</fullName>
    </recommendedName>
</protein>
<comment type="caution">
    <text evidence="1">The sequence shown here is derived from an EMBL/GenBank/DDBJ whole genome shotgun (WGS) entry which is preliminary data.</text>
</comment>
<dbReference type="EMBL" id="LAZR01001027">
    <property type="protein sequence ID" value="KKN52241.1"/>
    <property type="molecule type" value="Genomic_DNA"/>
</dbReference>
<dbReference type="AlphaFoldDB" id="A0A0F9TSZ1"/>
<dbReference type="InterPro" id="IPR027417">
    <property type="entry name" value="P-loop_NTPase"/>
</dbReference>
<name>A0A0F9TSZ1_9ZZZZ</name>
<accession>A0A0F9TSZ1</accession>
<dbReference type="Gene3D" id="3.40.50.300">
    <property type="entry name" value="P-loop containing nucleotide triphosphate hydrolases"/>
    <property type="match status" value="1"/>
</dbReference>
<reference evidence="1" key="1">
    <citation type="journal article" date="2015" name="Nature">
        <title>Complex archaea that bridge the gap between prokaryotes and eukaryotes.</title>
        <authorList>
            <person name="Spang A."/>
            <person name="Saw J.H."/>
            <person name="Jorgensen S.L."/>
            <person name="Zaremba-Niedzwiedzka K."/>
            <person name="Martijn J."/>
            <person name="Lind A.E."/>
            <person name="van Eijk R."/>
            <person name="Schleper C."/>
            <person name="Guy L."/>
            <person name="Ettema T.J."/>
        </authorList>
    </citation>
    <scope>NUCLEOTIDE SEQUENCE</scope>
</reference>
<evidence type="ECO:0000313" key="1">
    <source>
        <dbReference type="EMBL" id="KKN52241.1"/>
    </source>
</evidence>
<proteinExistence type="predicted"/>
<organism evidence="1">
    <name type="scientific">marine sediment metagenome</name>
    <dbReference type="NCBI Taxonomy" id="412755"/>
    <lineage>
        <taxon>unclassified sequences</taxon>
        <taxon>metagenomes</taxon>
        <taxon>ecological metagenomes</taxon>
    </lineage>
</organism>
<gene>
    <name evidence="1" type="ORF">LCGC14_0614610</name>
</gene>
<sequence>MITQKVSEYYWYPQPGPQAEAYTCPVDEIFIGGTRGGGKSDLLIGRQVKGALRHGIQWNGLMVRRKYKDFKELRRRWDELIMAGLPAERVGGENQINYIRFANGANVSLAAINAIIQADDFQGHQYVEISLDEAPSIPFIGQLMDRLKGCLRSPHGIKCQMVLSGNPGGPGASQIKVMFIPECDGGEAPVGEGQVNRIFHTLFDGTEVVFTRVFIKSVLSDNLVLKDMDPLYEARLRSINDPALVAAWLDGRWDVFVGQAFNFTERHIVEPVWPIPEHAPIVMTYDWGYGAPFSIGWWWVDNDDRIYRFAEWYGWDKVTTNVGLRLTDAEVAEGVMQREKEMGIWDRDIRRLADPTCQNKKPDYKGGGQGDSTMDEFKAVHPKLELFAGDANRVLKIRQFRNRLRIPDDPKEKPMLVVYNTCKQFIRIIPDLCIDELTGEYLEKGQELHPFDDACHVCMDRPQGADEDALKKFHDEQVKKEKMAALDSASMVAALEIDKIISDLQDEEEENTNMEEVFFDD</sequence>